<name>A0ABR1ZW71_9ROSI</name>
<sequence>MWKASSFNYTPNIIGFLWLSRWWLKATSIDSAEAITELVVFGEVRESGTAYYKFGFCSEERREKGGVG</sequence>
<proteinExistence type="predicted"/>
<reference evidence="2 3" key="1">
    <citation type="journal article" date="2024" name="G3 (Bethesda)">
        <title>Genome assembly of Hibiscus sabdariffa L. provides insights into metabolisms of medicinal natural products.</title>
        <authorList>
            <person name="Kim T."/>
        </authorList>
    </citation>
    <scope>NUCLEOTIDE SEQUENCE [LARGE SCALE GENOMIC DNA]</scope>
    <source>
        <strain evidence="2">TK-2024</strain>
        <tissue evidence="2">Old leaves</tissue>
    </source>
</reference>
<accession>A0ABR1ZW71</accession>
<dbReference type="Proteomes" id="UP001396334">
    <property type="component" value="Unassembled WGS sequence"/>
</dbReference>
<evidence type="ECO:0000313" key="3">
    <source>
        <dbReference type="Proteomes" id="UP001396334"/>
    </source>
</evidence>
<keyword evidence="1" id="KW-0732">Signal</keyword>
<comment type="caution">
    <text evidence="2">The sequence shown here is derived from an EMBL/GenBank/DDBJ whole genome shotgun (WGS) entry which is preliminary data.</text>
</comment>
<gene>
    <name evidence="2" type="ORF">V6N11_084156</name>
</gene>
<feature type="chain" id="PRO_5045909216" evidence="1">
    <location>
        <begin position="29"/>
        <end position="68"/>
    </location>
</feature>
<organism evidence="2 3">
    <name type="scientific">Hibiscus sabdariffa</name>
    <name type="common">roselle</name>
    <dbReference type="NCBI Taxonomy" id="183260"/>
    <lineage>
        <taxon>Eukaryota</taxon>
        <taxon>Viridiplantae</taxon>
        <taxon>Streptophyta</taxon>
        <taxon>Embryophyta</taxon>
        <taxon>Tracheophyta</taxon>
        <taxon>Spermatophyta</taxon>
        <taxon>Magnoliopsida</taxon>
        <taxon>eudicotyledons</taxon>
        <taxon>Gunneridae</taxon>
        <taxon>Pentapetalae</taxon>
        <taxon>rosids</taxon>
        <taxon>malvids</taxon>
        <taxon>Malvales</taxon>
        <taxon>Malvaceae</taxon>
        <taxon>Malvoideae</taxon>
        <taxon>Hibiscus</taxon>
    </lineage>
</organism>
<dbReference type="EMBL" id="JBBPBN010000524">
    <property type="protein sequence ID" value="KAK8484960.1"/>
    <property type="molecule type" value="Genomic_DNA"/>
</dbReference>
<protein>
    <submittedName>
        <fullName evidence="2">Uncharacterized protein</fullName>
    </submittedName>
</protein>
<evidence type="ECO:0000313" key="2">
    <source>
        <dbReference type="EMBL" id="KAK8484960.1"/>
    </source>
</evidence>
<feature type="signal peptide" evidence="1">
    <location>
        <begin position="1"/>
        <end position="28"/>
    </location>
</feature>
<keyword evidence="3" id="KW-1185">Reference proteome</keyword>
<evidence type="ECO:0000256" key="1">
    <source>
        <dbReference type="SAM" id="SignalP"/>
    </source>
</evidence>